<dbReference type="Pfam" id="PF13786">
    <property type="entry name" value="DUF4179"/>
    <property type="match status" value="1"/>
</dbReference>
<reference evidence="3 4" key="1">
    <citation type="submission" date="2019-01" db="EMBL/GenBank/DDBJ databases">
        <title>Bacillus sp. M5HDSG1-1, whole genome shotgun sequence.</title>
        <authorList>
            <person name="Tuo L."/>
        </authorList>
    </citation>
    <scope>NUCLEOTIDE SEQUENCE [LARGE SCALE GENOMIC DNA]</scope>
    <source>
        <strain evidence="3 4">M5HDSG1-1</strain>
    </source>
</reference>
<keyword evidence="4" id="KW-1185">Reference proteome</keyword>
<dbReference type="Gene3D" id="2.60.40.1630">
    <property type="entry name" value="bacillus anthracis domain"/>
    <property type="match status" value="1"/>
</dbReference>
<feature type="transmembrane region" description="Helical" evidence="1">
    <location>
        <begin position="40"/>
        <end position="59"/>
    </location>
</feature>
<comment type="caution">
    <text evidence="3">The sequence shown here is derived from an EMBL/GenBank/DDBJ whole genome shotgun (WGS) entry which is preliminary data.</text>
</comment>
<dbReference type="AlphaFoldDB" id="A0A3S3SJM2"/>
<protein>
    <submittedName>
        <fullName evidence="3">DUF4179 domain-containing protein</fullName>
    </submittedName>
</protein>
<feature type="domain" description="DUF4179" evidence="2">
    <location>
        <begin position="36"/>
        <end position="123"/>
    </location>
</feature>
<dbReference type="Proteomes" id="UP000288024">
    <property type="component" value="Unassembled WGS sequence"/>
</dbReference>
<gene>
    <name evidence="3" type="ORF">EM808_14345</name>
</gene>
<sequence length="460" mass="52501">MDKEKWIKEVDSIEVPKEAVFQAISQGIKQAEKPRRKKRMIIGALTAAAATLIIGSGFVSPTANQVLAKTPILGELYKKFDDKLGMKLAEEDMVTNLNETITKNGVTLKVTSAYFDGFQVTIVGEVYKKGKWPANEPDEISFDMNFENYKGDEDPWINMKSESFNQIKDGFEFHWTMNYPYEDIKENMVLPVTIHYINGVKGDWKFSVPVEQREFTEVEFAHKEAFEYGSYIETKRILEGPETPILIYSIASPDENNKVYLSKAVDDKGNELFTGINSFLVDDSSEDAIETFTSQLNILDKEANSITFYPVLDRSEDTLYHDMSESGFVLASKRTDLALHVNSVKQEKDKLILDYNITGTLDKASRSDLVNNLGYDLTLVDKKHVKDIDEDNPFPPEGHSVSRNKLKILDREKLHFQSVFDLNGEEKIEDFKLTETVLSINFSMYFNSVKLEPFTVELRK</sequence>
<name>A0A3S3SJM2_9BACI</name>
<keyword evidence="1" id="KW-0812">Transmembrane</keyword>
<evidence type="ECO:0000259" key="2">
    <source>
        <dbReference type="Pfam" id="PF13786"/>
    </source>
</evidence>
<accession>A0A3S3SJM2</accession>
<organism evidence="3 4">
    <name type="scientific">Niallia taxi</name>
    <dbReference type="NCBI Taxonomy" id="2499688"/>
    <lineage>
        <taxon>Bacteria</taxon>
        <taxon>Bacillati</taxon>
        <taxon>Bacillota</taxon>
        <taxon>Bacilli</taxon>
        <taxon>Bacillales</taxon>
        <taxon>Bacillaceae</taxon>
        <taxon>Niallia</taxon>
    </lineage>
</organism>
<dbReference type="RefSeq" id="WP_127738887.1">
    <property type="nucleotide sequence ID" value="NZ_RZTZ01000005.1"/>
</dbReference>
<dbReference type="InterPro" id="IPR025436">
    <property type="entry name" value="DUF4179"/>
</dbReference>
<evidence type="ECO:0000313" key="4">
    <source>
        <dbReference type="Proteomes" id="UP000288024"/>
    </source>
</evidence>
<keyword evidence="1" id="KW-1133">Transmembrane helix</keyword>
<evidence type="ECO:0000256" key="1">
    <source>
        <dbReference type="SAM" id="Phobius"/>
    </source>
</evidence>
<keyword evidence="1" id="KW-0472">Membrane</keyword>
<evidence type="ECO:0000313" key="3">
    <source>
        <dbReference type="EMBL" id="RVT61431.1"/>
    </source>
</evidence>
<dbReference type="EMBL" id="RZTZ01000005">
    <property type="protein sequence ID" value="RVT61431.1"/>
    <property type="molecule type" value="Genomic_DNA"/>
</dbReference>
<proteinExistence type="predicted"/>